<dbReference type="PANTHER" id="PTHR14396:SF10">
    <property type="entry name" value="CLASPIN"/>
    <property type="match status" value="1"/>
</dbReference>
<evidence type="ECO:0000313" key="7">
    <source>
        <dbReference type="Proteomes" id="UP000494106"/>
    </source>
</evidence>
<feature type="region of interest" description="Disordered" evidence="4">
    <location>
        <begin position="1067"/>
        <end position="1115"/>
    </location>
</feature>
<feature type="compositionally biased region" description="Polar residues" evidence="4">
    <location>
        <begin position="117"/>
        <end position="127"/>
    </location>
</feature>
<comment type="caution">
    <text evidence="6">The sequence shown here is derived from an EMBL/GenBank/DDBJ whole genome shotgun (WGS) entry which is preliminary data.</text>
</comment>
<feature type="compositionally biased region" description="Basic and acidic residues" evidence="4">
    <location>
        <begin position="209"/>
        <end position="219"/>
    </location>
</feature>
<keyword evidence="3" id="KW-0539">Nucleus</keyword>
<feature type="compositionally biased region" description="Polar residues" evidence="4">
    <location>
        <begin position="75"/>
        <end position="100"/>
    </location>
</feature>
<dbReference type="Proteomes" id="UP000494256">
    <property type="component" value="Unassembled WGS sequence"/>
</dbReference>
<feature type="compositionally biased region" description="Basic and acidic residues" evidence="4">
    <location>
        <begin position="665"/>
        <end position="676"/>
    </location>
</feature>
<evidence type="ECO:0008006" key="9">
    <source>
        <dbReference type="Google" id="ProtNLM"/>
    </source>
</evidence>
<feature type="compositionally biased region" description="Acidic residues" evidence="4">
    <location>
        <begin position="706"/>
        <end position="753"/>
    </location>
</feature>
<feature type="compositionally biased region" description="Basic and acidic residues" evidence="4">
    <location>
        <begin position="776"/>
        <end position="786"/>
    </location>
</feature>
<keyword evidence="2" id="KW-0597">Phosphoprotein</keyword>
<feature type="region of interest" description="Disordered" evidence="4">
    <location>
        <begin position="665"/>
        <end position="787"/>
    </location>
</feature>
<evidence type="ECO:0000256" key="4">
    <source>
        <dbReference type="SAM" id="MobiDB-lite"/>
    </source>
</evidence>
<feature type="compositionally biased region" description="Basic and acidic residues" evidence="4">
    <location>
        <begin position="62"/>
        <end position="74"/>
    </location>
</feature>
<feature type="compositionally biased region" description="Acidic residues" evidence="4">
    <location>
        <begin position="1133"/>
        <end position="1152"/>
    </location>
</feature>
<feature type="compositionally biased region" description="Basic and acidic residues" evidence="4">
    <location>
        <begin position="932"/>
        <end position="954"/>
    </location>
</feature>
<evidence type="ECO:0000256" key="1">
    <source>
        <dbReference type="ARBA" id="ARBA00004123"/>
    </source>
</evidence>
<feature type="compositionally biased region" description="Polar residues" evidence="4">
    <location>
        <begin position="147"/>
        <end position="161"/>
    </location>
</feature>
<feature type="region of interest" description="Disordered" evidence="4">
    <location>
        <begin position="1133"/>
        <end position="1167"/>
    </location>
</feature>
<name>A0A8S1ARE5_ARCPL</name>
<evidence type="ECO:0000313" key="6">
    <source>
        <dbReference type="EMBL" id="CAB3249050.1"/>
    </source>
</evidence>
<dbReference type="Proteomes" id="UP000494106">
    <property type="component" value="Unassembled WGS sequence"/>
</dbReference>
<feature type="region of interest" description="Disordered" evidence="4">
    <location>
        <begin position="1208"/>
        <end position="1238"/>
    </location>
</feature>
<dbReference type="GO" id="GO:0010997">
    <property type="term" value="F:anaphase-promoting complex binding"/>
    <property type="evidence" value="ECO:0007669"/>
    <property type="project" value="TreeGrafter"/>
</dbReference>
<dbReference type="GO" id="GO:0005634">
    <property type="term" value="C:nucleus"/>
    <property type="evidence" value="ECO:0007669"/>
    <property type="project" value="UniProtKB-SubCell"/>
</dbReference>
<reference evidence="7 8" key="1">
    <citation type="submission" date="2020-04" db="EMBL/GenBank/DDBJ databases">
        <authorList>
            <person name="Wallbank WR R."/>
            <person name="Pardo Diaz C."/>
            <person name="Kozak K."/>
            <person name="Martin S."/>
            <person name="Jiggins C."/>
            <person name="Moest M."/>
            <person name="Warren A I."/>
            <person name="Byers J.R.P. K."/>
            <person name="Montejo-Kovacevich G."/>
            <person name="Yen C E."/>
        </authorList>
    </citation>
    <scope>NUCLEOTIDE SEQUENCE [LARGE SCALE GENOMIC DNA]</scope>
</reference>
<feature type="compositionally biased region" description="Basic and acidic residues" evidence="4">
    <location>
        <begin position="162"/>
        <end position="171"/>
    </location>
</feature>
<gene>
    <name evidence="5" type="ORF">APLA_LOCUS10647</name>
    <name evidence="6" type="ORF">APLA_LOCUS12664</name>
</gene>
<feature type="compositionally biased region" description="Polar residues" evidence="4">
    <location>
        <begin position="955"/>
        <end position="964"/>
    </location>
</feature>
<sequence>MDESTNDSVITKTNVNDFGDVNNLTKYTPDGKSSQCGNSRNVCNSSDDDEAPTERIKKRLHNLSDSETEKENLHNESPLTKSDSESDTNASHVQSKNVSLKSRIVMNGSSSEDETPASVSTLKNVEQQIRMKNKRSKLKQKFEGLLSSRSKNVDPQNLSDKQTSEDERSEQSGEPSDSEMSSIACIKQKIKKSMAVSSICDPDTSDEESDRKKKTGLEKGKKKVQKSTKMIDAKPMRMSAKQAMENRQLIKSESNRMLREKAVSLPYHRPKALTLKEIMSRRKPAVTSDGKVLPIKMNEEQLKQYALQLEQRQKEMMELCKSESEDETAKAESDEELATHAPSDSDKKEIETNASILEPNTEETAANINEAITCTETAKEIPTNINRPDTSCNDDEQNNEVNELINGETSTENIDLVTNDHSAEEKNTDLDSTENICYTAEVKNTDTELGKLDKKEQQEQISRVCSEQDSQLISLHYTEQDSENFKETNVLIDKTDKLVISKPVENCKNDEQNDFSDDDINMEDIDKIIENAEIMKDDYGNTEALMLVRDHLTIKPKLAGAPGMVIDLDGTNSKPKLSGVELLKERFIYFSKLKTTEELEREKEKMVKPGSLHLKLKHELEDKIAEKRSLEWAKRLEEEKKLHEEMDDILYDGEEADDSIEKIKTKMHQKDDKEENLSDYETEEELIENDIEVKDKPINPNPMLDNEAEESDVEENDEETEPKETELDEDILEDDNSEGSSEDEESSESEEDENTSKHKKGRILKAFEDSDDEEDTTKLVEGEPAAKDTIQNELVSIQKNSNDTDDAEVIANSCDIQSSSQDDVIQLAQRHKSVSEDLFASQESATLKGTSDDLLGTQSFSISSAKPSNFLFPSQPYHDPIVNEVTNTFSQSIPGSQLLNTQSSQSQPIGEDVLALCTGKFYDNEFVSMSDERPMDSISQDKHVDDNVIDRSQESDISGDNIRSNTEEKSNVSDESKQDHINETTKANSKKTNEDQNLLKSIIDELDDPEFVQPKQNKFFTGGCQTKSDVNETSHMKKRLIIDSDDEANEINIESNVSKKKKLKKKKLEQRALQISDDEDDDEEGLGLEDVDSVSGIEDDEERFVDYDSEENEIEVKPEKLRKNRKANDFFEQEAELTSEDEWVGSGDEDEHGLDRMEREEGDDEVFNQGKLRKELGQIHMRDVLDQDKREVRLLQELLFEDGDLGGGHRQRKFRWKNEGDEESGTIPDDFTDTQEEEFESEEQWRKQRHEREVFLRQMQKQDEEEGSPNVTVNRTTIIKANLISKSMSTLLMEVNQSKTETVDSPIVTEKKTVKDVPSPKKSFSILQQKYHSSVLNRGSGALARLAALATPLAAADDDVPKTSSLASRKRNFVFAALTPDEDKPKVTIKRKADVNTGTPKLVKKIRLEEKQGILKNSLLDHLNT</sequence>
<feature type="region of interest" description="Disordered" evidence="4">
    <location>
        <begin position="932"/>
        <end position="993"/>
    </location>
</feature>
<feature type="compositionally biased region" description="Acidic residues" evidence="4">
    <location>
        <begin position="677"/>
        <end position="690"/>
    </location>
</feature>
<feature type="region of interest" description="Disordered" evidence="4">
    <location>
        <begin position="1"/>
        <end position="244"/>
    </location>
</feature>
<feature type="compositionally biased region" description="Polar residues" evidence="4">
    <location>
        <begin position="172"/>
        <end position="181"/>
    </location>
</feature>
<evidence type="ECO:0000313" key="8">
    <source>
        <dbReference type="Proteomes" id="UP000494256"/>
    </source>
</evidence>
<accession>A0A8S1ARE5</accession>
<feature type="compositionally biased region" description="Basic and acidic residues" evidence="4">
    <location>
        <begin position="320"/>
        <end position="332"/>
    </location>
</feature>
<evidence type="ECO:0000256" key="3">
    <source>
        <dbReference type="ARBA" id="ARBA00023242"/>
    </source>
</evidence>
<protein>
    <recommendedName>
        <fullName evidence="9">Claspin</fullName>
    </recommendedName>
</protein>
<feature type="compositionally biased region" description="Polar residues" evidence="4">
    <location>
        <begin position="1"/>
        <end position="45"/>
    </location>
</feature>
<dbReference type="GO" id="GO:0007095">
    <property type="term" value="P:mitotic G2 DNA damage checkpoint signaling"/>
    <property type="evidence" value="ECO:0007669"/>
    <property type="project" value="TreeGrafter"/>
</dbReference>
<dbReference type="InterPro" id="IPR024146">
    <property type="entry name" value="Claspin"/>
</dbReference>
<feature type="region of interest" description="Disordered" evidence="4">
    <location>
        <begin position="320"/>
        <end position="350"/>
    </location>
</feature>
<dbReference type="OrthoDB" id="5859781at2759"/>
<organism evidence="6 8">
    <name type="scientific">Arctia plantaginis</name>
    <name type="common">Wood tiger moth</name>
    <name type="synonym">Phalaena plantaginis</name>
    <dbReference type="NCBI Taxonomy" id="874455"/>
    <lineage>
        <taxon>Eukaryota</taxon>
        <taxon>Metazoa</taxon>
        <taxon>Ecdysozoa</taxon>
        <taxon>Arthropoda</taxon>
        <taxon>Hexapoda</taxon>
        <taxon>Insecta</taxon>
        <taxon>Pterygota</taxon>
        <taxon>Neoptera</taxon>
        <taxon>Endopterygota</taxon>
        <taxon>Lepidoptera</taxon>
        <taxon>Glossata</taxon>
        <taxon>Ditrysia</taxon>
        <taxon>Noctuoidea</taxon>
        <taxon>Erebidae</taxon>
        <taxon>Arctiinae</taxon>
        <taxon>Arctia</taxon>
    </lineage>
</organism>
<dbReference type="EMBL" id="CADEBC010000525">
    <property type="protein sequence ID" value="CAB3245905.1"/>
    <property type="molecule type" value="Genomic_DNA"/>
</dbReference>
<evidence type="ECO:0000256" key="2">
    <source>
        <dbReference type="ARBA" id="ARBA00022553"/>
    </source>
</evidence>
<evidence type="ECO:0000313" key="5">
    <source>
        <dbReference type="EMBL" id="CAB3245905.1"/>
    </source>
</evidence>
<feature type="compositionally biased region" description="Acidic residues" evidence="4">
    <location>
        <begin position="1076"/>
        <end position="1113"/>
    </location>
</feature>
<dbReference type="GO" id="GO:0033314">
    <property type="term" value="P:mitotic DNA replication checkpoint signaling"/>
    <property type="evidence" value="ECO:0007669"/>
    <property type="project" value="TreeGrafter"/>
</dbReference>
<proteinExistence type="predicted"/>
<feature type="compositionally biased region" description="Acidic residues" evidence="4">
    <location>
        <begin position="1220"/>
        <end position="1238"/>
    </location>
</feature>
<dbReference type="EMBL" id="CADEBD010000344">
    <property type="protein sequence ID" value="CAB3249050.1"/>
    <property type="molecule type" value="Genomic_DNA"/>
</dbReference>
<dbReference type="PANTHER" id="PTHR14396">
    <property type="entry name" value="CLASPIN"/>
    <property type="match status" value="1"/>
</dbReference>
<feature type="compositionally biased region" description="Basic and acidic residues" evidence="4">
    <location>
        <begin position="965"/>
        <end position="983"/>
    </location>
</feature>
<keyword evidence="7" id="KW-1185">Reference proteome</keyword>
<comment type="subcellular location">
    <subcellularLocation>
        <location evidence="1">Nucleus</location>
    </subcellularLocation>
</comment>